<keyword evidence="3" id="KW-1185">Reference proteome</keyword>
<accession>A0A1D1VHT8</accession>
<name>A0A1D1VHT8_RAMVA</name>
<dbReference type="Gene3D" id="1.10.510.10">
    <property type="entry name" value="Transferase(Phosphotransferase) domain 1"/>
    <property type="match status" value="1"/>
</dbReference>
<proteinExistence type="predicted"/>
<evidence type="ECO:0000313" key="3">
    <source>
        <dbReference type="Proteomes" id="UP000186922"/>
    </source>
</evidence>
<dbReference type="EMBL" id="BDGG01000004">
    <property type="protein sequence ID" value="GAU98048.1"/>
    <property type="molecule type" value="Genomic_DNA"/>
</dbReference>
<gene>
    <name evidence="2" type="primary">RvY_09248-1</name>
    <name evidence="2" type="synonym">RvY_09248.1</name>
    <name evidence="2" type="ORF">RvY_09248</name>
</gene>
<feature type="region of interest" description="Disordered" evidence="1">
    <location>
        <begin position="91"/>
        <end position="141"/>
    </location>
</feature>
<dbReference type="Proteomes" id="UP000186922">
    <property type="component" value="Unassembled WGS sequence"/>
</dbReference>
<dbReference type="InterPro" id="IPR011009">
    <property type="entry name" value="Kinase-like_dom_sf"/>
</dbReference>
<feature type="compositionally biased region" description="Polar residues" evidence="1">
    <location>
        <begin position="160"/>
        <end position="190"/>
    </location>
</feature>
<comment type="caution">
    <text evidence="2">The sequence shown here is derived from an EMBL/GenBank/DDBJ whole genome shotgun (WGS) entry which is preliminary data.</text>
</comment>
<sequence>MPEYPQLMKEFKKSSYTNCSLSKYMEKHRIKADSKAFLLLFKLLLMDPTKRITSEQAMLDQYFQEDPLPTIDVFAGFPIPYPKREFITDEDAESAPAPPPKDNKQMENNATSSHVHDPHGVHGGHDNIHQPNQKKQRVGGQQNFADYQRQMAAQGHLANSHGSNHANHPNAPSTSFSGPMMNNHQQSSLSHVAAQYQHHQTPRY</sequence>
<evidence type="ECO:0008006" key="4">
    <source>
        <dbReference type="Google" id="ProtNLM"/>
    </source>
</evidence>
<organism evidence="2 3">
    <name type="scientific">Ramazzottius varieornatus</name>
    <name type="common">Water bear</name>
    <name type="synonym">Tardigrade</name>
    <dbReference type="NCBI Taxonomy" id="947166"/>
    <lineage>
        <taxon>Eukaryota</taxon>
        <taxon>Metazoa</taxon>
        <taxon>Ecdysozoa</taxon>
        <taxon>Tardigrada</taxon>
        <taxon>Eutardigrada</taxon>
        <taxon>Parachela</taxon>
        <taxon>Hypsibioidea</taxon>
        <taxon>Ramazzottiidae</taxon>
        <taxon>Ramazzottius</taxon>
    </lineage>
</organism>
<dbReference type="SUPFAM" id="SSF56112">
    <property type="entry name" value="Protein kinase-like (PK-like)"/>
    <property type="match status" value="1"/>
</dbReference>
<dbReference type="AlphaFoldDB" id="A0A1D1VHT8"/>
<protein>
    <recommendedName>
        <fullName evidence="4">Protein kinase domain-containing protein</fullName>
    </recommendedName>
</protein>
<dbReference type="STRING" id="947166.A0A1D1VHT8"/>
<feature type="region of interest" description="Disordered" evidence="1">
    <location>
        <begin position="153"/>
        <end position="204"/>
    </location>
</feature>
<evidence type="ECO:0000313" key="2">
    <source>
        <dbReference type="EMBL" id="GAU98048.1"/>
    </source>
</evidence>
<evidence type="ECO:0000256" key="1">
    <source>
        <dbReference type="SAM" id="MobiDB-lite"/>
    </source>
</evidence>
<reference evidence="2 3" key="1">
    <citation type="journal article" date="2016" name="Nat. Commun.">
        <title>Extremotolerant tardigrade genome and improved radiotolerance of human cultured cells by tardigrade-unique protein.</title>
        <authorList>
            <person name="Hashimoto T."/>
            <person name="Horikawa D.D."/>
            <person name="Saito Y."/>
            <person name="Kuwahara H."/>
            <person name="Kozuka-Hata H."/>
            <person name="Shin-I T."/>
            <person name="Minakuchi Y."/>
            <person name="Ohishi K."/>
            <person name="Motoyama A."/>
            <person name="Aizu T."/>
            <person name="Enomoto A."/>
            <person name="Kondo K."/>
            <person name="Tanaka S."/>
            <person name="Hara Y."/>
            <person name="Koshikawa S."/>
            <person name="Sagara H."/>
            <person name="Miura T."/>
            <person name="Yokobori S."/>
            <person name="Miyagawa K."/>
            <person name="Suzuki Y."/>
            <person name="Kubo T."/>
            <person name="Oyama M."/>
            <person name="Kohara Y."/>
            <person name="Fujiyama A."/>
            <person name="Arakawa K."/>
            <person name="Katayama T."/>
            <person name="Toyoda A."/>
            <person name="Kunieda T."/>
        </authorList>
    </citation>
    <scope>NUCLEOTIDE SEQUENCE [LARGE SCALE GENOMIC DNA]</scope>
    <source>
        <strain evidence="2 3">YOKOZUNA-1</strain>
    </source>
</reference>
<dbReference type="OrthoDB" id="6284126at2759"/>
<feature type="compositionally biased region" description="Basic and acidic residues" evidence="1">
    <location>
        <begin position="114"/>
        <end position="128"/>
    </location>
</feature>